<dbReference type="AlphaFoldDB" id="A0A2V1HVT2"/>
<evidence type="ECO:0000256" key="12">
    <source>
        <dbReference type="ARBA" id="ARBA00023239"/>
    </source>
</evidence>
<organism evidence="15 16">
    <name type="scientific">Amnibacterium flavum</name>
    <dbReference type="NCBI Taxonomy" id="2173173"/>
    <lineage>
        <taxon>Bacteria</taxon>
        <taxon>Bacillati</taxon>
        <taxon>Actinomycetota</taxon>
        <taxon>Actinomycetes</taxon>
        <taxon>Micrococcales</taxon>
        <taxon>Microbacteriaceae</taxon>
        <taxon>Amnibacterium</taxon>
    </lineage>
</organism>
<comment type="similarity">
    <text evidence="6">In the N-terminal section; belongs to the DHNA family.</text>
</comment>
<comment type="catalytic activity">
    <reaction evidence="1">
        <text>6-hydroxymethyl-7,8-dihydropterin + ATP = (7,8-dihydropterin-6-yl)methyl diphosphate + AMP + H(+)</text>
        <dbReference type="Rhea" id="RHEA:11412"/>
        <dbReference type="ChEBI" id="CHEBI:15378"/>
        <dbReference type="ChEBI" id="CHEBI:30616"/>
        <dbReference type="ChEBI" id="CHEBI:44841"/>
        <dbReference type="ChEBI" id="CHEBI:72950"/>
        <dbReference type="ChEBI" id="CHEBI:456215"/>
        <dbReference type="EC" id="2.7.6.3"/>
    </reaction>
</comment>
<comment type="caution">
    <text evidence="15">The sequence shown here is derived from an EMBL/GenBank/DDBJ whole genome shotgun (WGS) entry which is preliminary data.</text>
</comment>
<dbReference type="InterPro" id="IPR006156">
    <property type="entry name" value="Dihydroneopterin_aldolase"/>
</dbReference>
<accession>A0A2V1HVT2</accession>
<evidence type="ECO:0000256" key="13">
    <source>
        <dbReference type="RuleBase" id="RU362079"/>
    </source>
</evidence>
<gene>
    <name evidence="15" type="ORF">DDQ50_01430</name>
</gene>
<proteinExistence type="inferred from homology"/>
<evidence type="ECO:0000259" key="14">
    <source>
        <dbReference type="SMART" id="SM00905"/>
    </source>
</evidence>
<keyword evidence="9 15" id="KW-0418">Kinase</keyword>
<sequence length="283" mass="30576">MSADRITLTGLRAFGRHGVYAHEREQGQEFIADLTLELSLERAALTDDVVDTVHYGELAEKVSAVIAGEPVALIETLAERIASVALGYELVDRVHVTVHKPSAPITVPFADVSVTLDRTAEHRVVLALGSNLGDRVAYLGQALDAVASIPGIVVVRRSPIVESVALTPHGLDDGRPAYLNQVALARTSLAPLALLERLQTVEERLGRQRTERWGDRTIDLDIVSYDAERSDDARLTLPHPGAAERAFVLVPWLAVDPDAELPGLGRVDGIASRLSDQVTVVTE</sequence>
<dbReference type="OrthoDB" id="9808041at2"/>
<dbReference type="GO" id="GO:0003848">
    <property type="term" value="F:2-amino-4-hydroxy-6-hydroxymethyldihydropteridine diphosphokinase activity"/>
    <property type="evidence" value="ECO:0007669"/>
    <property type="project" value="UniProtKB-EC"/>
</dbReference>
<keyword evidence="10" id="KW-0067">ATP-binding</keyword>
<dbReference type="CDD" id="cd00483">
    <property type="entry name" value="HPPK"/>
    <property type="match status" value="1"/>
</dbReference>
<dbReference type="InterPro" id="IPR006157">
    <property type="entry name" value="FolB_dom"/>
</dbReference>
<dbReference type="EC" id="4.1.2.25" evidence="13"/>
<dbReference type="GO" id="GO:0016301">
    <property type="term" value="F:kinase activity"/>
    <property type="evidence" value="ECO:0007669"/>
    <property type="project" value="UniProtKB-KW"/>
</dbReference>
<dbReference type="RefSeq" id="WP_116754956.1">
    <property type="nucleotide sequence ID" value="NZ_JBHUEX010000001.1"/>
</dbReference>
<comment type="function">
    <text evidence="13">Catalyzes the conversion of 7,8-dihydroneopterin to 6-hydroxymethyl-7,8-dihydropterin.</text>
</comment>
<name>A0A2V1HVT2_9MICO</name>
<comment type="similarity">
    <text evidence="5 13">Belongs to the DHNA family.</text>
</comment>
<keyword evidence="8" id="KW-0547">Nucleotide-binding</keyword>
<dbReference type="NCBIfam" id="TIGR01498">
    <property type="entry name" value="folK"/>
    <property type="match status" value="1"/>
</dbReference>
<keyword evidence="7" id="KW-0808">Transferase</keyword>
<evidence type="ECO:0000313" key="16">
    <source>
        <dbReference type="Proteomes" id="UP000244893"/>
    </source>
</evidence>
<evidence type="ECO:0000256" key="10">
    <source>
        <dbReference type="ARBA" id="ARBA00022840"/>
    </source>
</evidence>
<dbReference type="Pfam" id="PF02152">
    <property type="entry name" value="FolB"/>
    <property type="match status" value="1"/>
</dbReference>
<evidence type="ECO:0000313" key="15">
    <source>
        <dbReference type="EMBL" id="PVZ95219.1"/>
    </source>
</evidence>
<dbReference type="InterPro" id="IPR000550">
    <property type="entry name" value="Hppk"/>
</dbReference>
<dbReference type="GO" id="GO:0005524">
    <property type="term" value="F:ATP binding"/>
    <property type="evidence" value="ECO:0007669"/>
    <property type="project" value="UniProtKB-KW"/>
</dbReference>
<dbReference type="Gene3D" id="3.30.70.560">
    <property type="entry name" value="7,8-Dihydro-6-hydroxymethylpterin-pyrophosphokinase HPPK"/>
    <property type="match status" value="1"/>
</dbReference>
<comment type="pathway">
    <text evidence="4">Cofactor biosynthesis; tetrahydrofolate biosynthesis; 2-amino-4-hydroxy-6-hydroxymethyl-7,8-dihydropteridine diphosphate from 7,8-dihydroneopterin triphosphate: step 4/4.</text>
</comment>
<dbReference type="EC" id="2.7.6.3" evidence="13"/>
<dbReference type="Gene3D" id="3.30.1130.10">
    <property type="match status" value="1"/>
</dbReference>
<keyword evidence="11 13" id="KW-0289">Folate biosynthesis</keyword>
<dbReference type="PANTHER" id="PTHR43071:SF1">
    <property type="entry name" value="2-AMINO-4-HYDROXY-6-HYDROXYMETHYLDIHYDROPTERIDINE PYROPHOSPHOKINASE"/>
    <property type="match status" value="1"/>
</dbReference>
<dbReference type="UniPathway" id="UPA00077">
    <property type="reaction ID" value="UER00154"/>
</dbReference>
<protein>
    <recommendedName>
        <fullName evidence="13">Bifunctional folate synthesis protein</fullName>
    </recommendedName>
    <domain>
        <recommendedName>
            <fullName evidence="13">Dihydroneopterin aldolase</fullName>
            <shortName evidence="13">DHNA</shortName>
            <ecNumber evidence="13">4.1.2.25</ecNumber>
        </recommendedName>
        <alternativeName>
            <fullName evidence="13">7,8-dihydroneopterin aldolase</fullName>
        </alternativeName>
    </domain>
    <domain>
        <recommendedName>
            <fullName evidence="13">2-amino-4-hydroxy-6-hydroxymethyldihydropteridine pyrophosphokinase</fullName>
            <ecNumber evidence="13">2.7.6.3</ecNumber>
        </recommendedName>
        <alternativeName>
            <fullName evidence="13">6-hydroxymethyl-7,8-dihydropterin pyrophosphokinase</fullName>
            <shortName evidence="13">PPPK</shortName>
        </alternativeName>
        <alternativeName>
            <fullName evidence="13">7,8-dihydro-6-hydroxymethylpterin pyrophosphokinase</fullName>
            <shortName evidence="13">HPPK</shortName>
        </alternativeName>
    </domain>
</protein>
<dbReference type="InterPro" id="IPR043133">
    <property type="entry name" value="GTP-CH-I_C/QueF"/>
</dbReference>
<dbReference type="Pfam" id="PF01288">
    <property type="entry name" value="HPPK"/>
    <property type="match status" value="1"/>
</dbReference>
<keyword evidence="12 13" id="KW-0456">Lyase</keyword>
<evidence type="ECO:0000256" key="3">
    <source>
        <dbReference type="ARBA" id="ARBA00005013"/>
    </source>
</evidence>
<reference evidence="15 16" key="1">
    <citation type="submission" date="2018-05" db="EMBL/GenBank/DDBJ databases">
        <title>Amnibacterium sp. M8JJ-5, whole genome shotgun sequence.</title>
        <authorList>
            <person name="Tuo L."/>
        </authorList>
    </citation>
    <scope>NUCLEOTIDE SEQUENCE [LARGE SCALE GENOMIC DNA]</scope>
    <source>
        <strain evidence="15 16">M8JJ-5</strain>
    </source>
</reference>
<dbReference type="GO" id="GO:0004150">
    <property type="term" value="F:dihydroneopterin aldolase activity"/>
    <property type="evidence" value="ECO:0007669"/>
    <property type="project" value="UniProtKB-UniRule"/>
</dbReference>
<evidence type="ECO:0000256" key="9">
    <source>
        <dbReference type="ARBA" id="ARBA00022777"/>
    </source>
</evidence>
<evidence type="ECO:0000256" key="6">
    <source>
        <dbReference type="ARBA" id="ARBA00009640"/>
    </source>
</evidence>
<dbReference type="NCBIfam" id="TIGR00525">
    <property type="entry name" value="folB"/>
    <property type="match status" value="1"/>
</dbReference>
<evidence type="ECO:0000256" key="7">
    <source>
        <dbReference type="ARBA" id="ARBA00022679"/>
    </source>
</evidence>
<dbReference type="PANTHER" id="PTHR43071">
    <property type="entry name" value="2-AMINO-4-HYDROXY-6-HYDROXYMETHYLDIHYDROPTERIDINE PYROPHOSPHOKINASE"/>
    <property type="match status" value="1"/>
</dbReference>
<dbReference type="InterPro" id="IPR035907">
    <property type="entry name" value="Hppk_sf"/>
</dbReference>
<dbReference type="SMART" id="SM00905">
    <property type="entry name" value="FolB"/>
    <property type="match status" value="1"/>
</dbReference>
<dbReference type="FunFam" id="3.30.1130.10:FF:000003">
    <property type="entry name" value="7,8-dihydroneopterin aldolase"/>
    <property type="match status" value="1"/>
</dbReference>
<evidence type="ECO:0000256" key="5">
    <source>
        <dbReference type="ARBA" id="ARBA00005708"/>
    </source>
</evidence>
<dbReference type="CDD" id="cd00534">
    <property type="entry name" value="DHNA_DHNTPE"/>
    <property type="match status" value="1"/>
</dbReference>
<keyword evidence="16" id="KW-1185">Reference proteome</keyword>
<evidence type="ECO:0000256" key="2">
    <source>
        <dbReference type="ARBA" id="ARBA00001353"/>
    </source>
</evidence>
<evidence type="ECO:0000256" key="11">
    <source>
        <dbReference type="ARBA" id="ARBA00022909"/>
    </source>
</evidence>
<dbReference type="SUPFAM" id="SSF55620">
    <property type="entry name" value="Tetrahydrobiopterin biosynthesis enzymes-like"/>
    <property type="match status" value="1"/>
</dbReference>
<dbReference type="Proteomes" id="UP000244893">
    <property type="component" value="Unassembled WGS sequence"/>
</dbReference>
<dbReference type="EMBL" id="QEOP01000001">
    <property type="protein sequence ID" value="PVZ95219.1"/>
    <property type="molecule type" value="Genomic_DNA"/>
</dbReference>
<dbReference type="NCBIfam" id="TIGR00526">
    <property type="entry name" value="folB_dom"/>
    <property type="match status" value="1"/>
</dbReference>
<dbReference type="SUPFAM" id="SSF55083">
    <property type="entry name" value="6-hydroxymethyl-7,8-dihydropterin pyrophosphokinase, HPPK"/>
    <property type="match status" value="1"/>
</dbReference>
<feature type="domain" description="Dihydroneopterin aldolase/epimerase" evidence="14">
    <location>
        <begin position="6"/>
        <end position="118"/>
    </location>
</feature>
<evidence type="ECO:0000256" key="1">
    <source>
        <dbReference type="ARBA" id="ARBA00000198"/>
    </source>
</evidence>
<evidence type="ECO:0000256" key="8">
    <source>
        <dbReference type="ARBA" id="ARBA00022741"/>
    </source>
</evidence>
<comment type="pathway">
    <text evidence="3 13">Cofactor biosynthesis; tetrahydrofolate biosynthesis; 2-amino-4-hydroxy-6-hydroxymethyl-7,8-dihydropteridine diphosphate from 7,8-dihydroneopterin triphosphate: step 3/4.</text>
</comment>
<evidence type="ECO:0000256" key="4">
    <source>
        <dbReference type="ARBA" id="ARBA00005051"/>
    </source>
</evidence>
<dbReference type="GO" id="GO:0046656">
    <property type="term" value="P:folic acid biosynthetic process"/>
    <property type="evidence" value="ECO:0007669"/>
    <property type="project" value="UniProtKB-UniRule"/>
</dbReference>
<comment type="catalytic activity">
    <reaction evidence="2 13">
        <text>7,8-dihydroneopterin = 6-hydroxymethyl-7,8-dihydropterin + glycolaldehyde</text>
        <dbReference type="Rhea" id="RHEA:10540"/>
        <dbReference type="ChEBI" id="CHEBI:17001"/>
        <dbReference type="ChEBI" id="CHEBI:17071"/>
        <dbReference type="ChEBI" id="CHEBI:44841"/>
        <dbReference type="EC" id="4.1.2.25"/>
    </reaction>
</comment>
<dbReference type="GO" id="GO:0046654">
    <property type="term" value="P:tetrahydrofolate biosynthetic process"/>
    <property type="evidence" value="ECO:0007669"/>
    <property type="project" value="UniProtKB-UniRule"/>
</dbReference>